<feature type="compositionally biased region" description="Low complexity" evidence="2">
    <location>
        <begin position="11"/>
        <end position="22"/>
    </location>
</feature>
<evidence type="ECO:0000256" key="2">
    <source>
        <dbReference type="SAM" id="MobiDB-lite"/>
    </source>
</evidence>
<keyword evidence="1" id="KW-0175">Coiled coil</keyword>
<dbReference type="AlphaFoldDB" id="A0A8S1R8A3"/>
<evidence type="ECO:0000256" key="1">
    <source>
        <dbReference type="SAM" id="Coils"/>
    </source>
</evidence>
<evidence type="ECO:0000313" key="3">
    <source>
        <dbReference type="EMBL" id="CAD8123594.1"/>
    </source>
</evidence>
<sequence>MSDQQQKGESQDNSSLESSQDEQQQKTIKPAELILLPKVYSQSLNNEQPSTREERKIKQYLQRIREQERLEEAATLKKKRFKANPPQKQQDNLDLAINAENGDEEGSLLTAPAIQINPQVLQTEQQSEIQTQQLKMRLNPKLKIKEKHHVYIYLANCQDQSLEGFQQLTSKATQFYSPQKQLKEQSSLNQINQDVFQETTIIIKNIKNQYQQYMDQITHANLNDQKDFFIKYLDKKYIETVLRDSKMQIQRKQINDKQPLIGKQIPKKY</sequence>
<feature type="region of interest" description="Disordered" evidence="2">
    <location>
        <begin position="1"/>
        <end position="32"/>
    </location>
</feature>
<keyword evidence="4" id="KW-1185">Reference proteome</keyword>
<name>A0A8S1R8A3_9CILI</name>
<feature type="coiled-coil region" evidence="1">
    <location>
        <begin position="50"/>
        <end position="77"/>
    </location>
</feature>
<protein>
    <submittedName>
        <fullName evidence="3">Uncharacterized protein</fullName>
    </submittedName>
</protein>
<dbReference type="Proteomes" id="UP000692954">
    <property type="component" value="Unassembled WGS sequence"/>
</dbReference>
<proteinExistence type="predicted"/>
<dbReference type="EMBL" id="CAJJDN010000146">
    <property type="protein sequence ID" value="CAD8123594.1"/>
    <property type="molecule type" value="Genomic_DNA"/>
</dbReference>
<evidence type="ECO:0000313" key="4">
    <source>
        <dbReference type="Proteomes" id="UP000692954"/>
    </source>
</evidence>
<organism evidence="3 4">
    <name type="scientific">Paramecium sonneborni</name>
    <dbReference type="NCBI Taxonomy" id="65129"/>
    <lineage>
        <taxon>Eukaryota</taxon>
        <taxon>Sar</taxon>
        <taxon>Alveolata</taxon>
        <taxon>Ciliophora</taxon>
        <taxon>Intramacronucleata</taxon>
        <taxon>Oligohymenophorea</taxon>
        <taxon>Peniculida</taxon>
        <taxon>Parameciidae</taxon>
        <taxon>Paramecium</taxon>
    </lineage>
</organism>
<dbReference type="OrthoDB" id="305357at2759"/>
<comment type="caution">
    <text evidence="3">The sequence shown here is derived from an EMBL/GenBank/DDBJ whole genome shotgun (WGS) entry which is preliminary data.</text>
</comment>
<gene>
    <name evidence="3" type="ORF">PSON_ATCC_30995.1.T1460020</name>
</gene>
<reference evidence="3" key="1">
    <citation type="submission" date="2021-01" db="EMBL/GenBank/DDBJ databases">
        <authorList>
            <consortium name="Genoscope - CEA"/>
            <person name="William W."/>
        </authorList>
    </citation>
    <scope>NUCLEOTIDE SEQUENCE</scope>
</reference>
<accession>A0A8S1R8A3</accession>